<dbReference type="EMBL" id="BARS01012297">
    <property type="protein sequence ID" value="GAF98706.1"/>
    <property type="molecule type" value="Genomic_DNA"/>
</dbReference>
<proteinExistence type="predicted"/>
<accession>X0UHC1</accession>
<comment type="caution">
    <text evidence="1">The sequence shown here is derived from an EMBL/GenBank/DDBJ whole genome shotgun (WGS) entry which is preliminary data.</text>
</comment>
<dbReference type="SUPFAM" id="SSF51445">
    <property type="entry name" value="(Trans)glycosidases"/>
    <property type="match status" value="1"/>
</dbReference>
<sequence length="225" mass="26258">FLLEKPEAEEWFVPDYRGQPVRYGGTQTFRKRVYFMHPGYIDYIKRVVRIAIEDLKVDLIHFDNTSNRAGIPIFFHPLAVQDFRVFLMKKYTPEMLKERLGFSNVKYVEPPNYDKPLSTIDDPLFQEWTDFRCQQLADFYSEMESFIRGLNPEVAVENNPSSGLSGNNTIWNQGVDYPRLLSHTDIVWTEEGNEATVTEEGILISKIRTYKMASTLNNKIFTYTG</sequence>
<name>X0UHC1_9ZZZZ</name>
<reference evidence="1" key="1">
    <citation type="journal article" date="2014" name="Front. Microbiol.">
        <title>High frequency of phylogenetically diverse reductive dehalogenase-homologous genes in deep subseafloor sedimentary metagenomes.</title>
        <authorList>
            <person name="Kawai M."/>
            <person name="Futagami T."/>
            <person name="Toyoda A."/>
            <person name="Takaki Y."/>
            <person name="Nishi S."/>
            <person name="Hori S."/>
            <person name="Arai W."/>
            <person name="Tsubouchi T."/>
            <person name="Morono Y."/>
            <person name="Uchiyama I."/>
            <person name="Ito T."/>
            <person name="Fujiyama A."/>
            <person name="Inagaki F."/>
            <person name="Takami H."/>
        </authorList>
    </citation>
    <scope>NUCLEOTIDE SEQUENCE</scope>
    <source>
        <strain evidence="1">Expedition CK06-06</strain>
    </source>
</reference>
<feature type="non-terminal residue" evidence="1">
    <location>
        <position position="225"/>
    </location>
</feature>
<evidence type="ECO:0000313" key="1">
    <source>
        <dbReference type="EMBL" id="GAF98706.1"/>
    </source>
</evidence>
<protein>
    <submittedName>
        <fullName evidence="1">Uncharacterized protein</fullName>
    </submittedName>
</protein>
<feature type="non-terminal residue" evidence="1">
    <location>
        <position position="1"/>
    </location>
</feature>
<gene>
    <name evidence="1" type="ORF">S01H1_21975</name>
</gene>
<organism evidence="1">
    <name type="scientific">marine sediment metagenome</name>
    <dbReference type="NCBI Taxonomy" id="412755"/>
    <lineage>
        <taxon>unclassified sequences</taxon>
        <taxon>metagenomes</taxon>
        <taxon>ecological metagenomes</taxon>
    </lineage>
</organism>
<dbReference type="Gene3D" id="3.20.20.80">
    <property type="entry name" value="Glycosidases"/>
    <property type="match status" value="1"/>
</dbReference>
<dbReference type="AlphaFoldDB" id="X0UHC1"/>
<dbReference type="InterPro" id="IPR017853">
    <property type="entry name" value="GH"/>
</dbReference>